<comment type="caution">
    <text evidence="1">The sequence shown here is derived from an EMBL/GenBank/DDBJ whole genome shotgun (WGS) entry which is preliminary data.</text>
</comment>
<dbReference type="RefSeq" id="WP_208130195.1">
    <property type="nucleotide sequence ID" value="NZ_BAABGQ010000003.1"/>
</dbReference>
<accession>A0ABP8PW34</accession>
<dbReference type="Proteomes" id="UP001501243">
    <property type="component" value="Unassembled WGS sequence"/>
</dbReference>
<organism evidence="1 2">
    <name type="scientific">Hymenobacter ginsengisoli</name>
    <dbReference type="NCBI Taxonomy" id="1051626"/>
    <lineage>
        <taxon>Bacteria</taxon>
        <taxon>Pseudomonadati</taxon>
        <taxon>Bacteroidota</taxon>
        <taxon>Cytophagia</taxon>
        <taxon>Cytophagales</taxon>
        <taxon>Hymenobacteraceae</taxon>
        <taxon>Hymenobacter</taxon>
    </lineage>
</organism>
<proteinExistence type="predicted"/>
<name>A0ABP8PW34_9BACT</name>
<sequence length="256" mass="26937">MVKIRQAIAPAVGSLLLGGCAVYVPTVPSTPLLTQKQVAITGGLRGVNSLELDAAWAPTSHLLLTAESALQGSTTETTTSNVTTTYHDAHRQLGLGVGYYRAPSVRSAWYWAAVGGLGFASVQLHSLDIGVLYILPVPIISGLYEARYLRYYGQLYAARPLGGVVTAGASVRGTLVDYQQLAYEGQPFTPTNRVFIEPTLFVRVGHGVVQGQGTLGLSLPTAGNPSQPYNSQTAPVSTLVGVGVVFRPDLLGRGGK</sequence>
<keyword evidence="2" id="KW-1185">Reference proteome</keyword>
<dbReference type="EMBL" id="BAABGQ010000003">
    <property type="protein sequence ID" value="GAA4493499.1"/>
    <property type="molecule type" value="Genomic_DNA"/>
</dbReference>
<gene>
    <name evidence="1" type="ORF">GCM10023172_02130</name>
</gene>
<evidence type="ECO:0000313" key="2">
    <source>
        <dbReference type="Proteomes" id="UP001501243"/>
    </source>
</evidence>
<protein>
    <recommendedName>
        <fullName evidence="3">Outer membrane protein beta-barrel domain-containing protein</fullName>
    </recommendedName>
</protein>
<reference evidence="2" key="1">
    <citation type="journal article" date="2019" name="Int. J. Syst. Evol. Microbiol.">
        <title>The Global Catalogue of Microorganisms (GCM) 10K type strain sequencing project: providing services to taxonomists for standard genome sequencing and annotation.</title>
        <authorList>
            <consortium name="The Broad Institute Genomics Platform"/>
            <consortium name="The Broad Institute Genome Sequencing Center for Infectious Disease"/>
            <person name="Wu L."/>
            <person name="Ma J."/>
        </authorList>
    </citation>
    <scope>NUCLEOTIDE SEQUENCE [LARGE SCALE GENOMIC DNA]</scope>
    <source>
        <strain evidence="2">JCM 17841</strain>
    </source>
</reference>
<evidence type="ECO:0008006" key="3">
    <source>
        <dbReference type="Google" id="ProtNLM"/>
    </source>
</evidence>
<dbReference type="PROSITE" id="PS51257">
    <property type="entry name" value="PROKAR_LIPOPROTEIN"/>
    <property type="match status" value="1"/>
</dbReference>
<evidence type="ECO:0000313" key="1">
    <source>
        <dbReference type="EMBL" id="GAA4493499.1"/>
    </source>
</evidence>